<dbReference type="Proteomes" id="UP000886384">
    <property type="component" value="Unassembled WGS sequence"/>
</dbReference>
<dbReference type="InterPro" id="IPR036597">
    <property type="entry name" value="Fido-like_dom_sf"/>
</dbReference>
<comment type="caution">
    <text evidence="1">The sequence shown here is derived from an EMBL/GenBank/DDBJ whole genome shotgun (WGS) entry which is preliminary data.</text>
</comment>
<proteinExistence type="predicted"/>
<sequence length="223" mass="25739">MGNIARLNIDAIRSCLKDTQGNFKHINASLTVKRTAPSDEVIENLVAGYKKIDSYLKNGTKLFEIGSSECLLELNQIVLYQHADISKEEQAYQFEATKAHFYKAKHGGIGQLMEWLEFHKNSNVWMQTAGIFTHILSQPQLFLEGNHRTGSLIMSYLLAKSGHCPFVLSYENAKHFFEPAELIKKRRKKTLDEFLYLPKQTRKFAKLLKSEQKDRRYLIKNLV</sequence>
<name>A0A7C2AA18_9GAMM</name>
<dbReference type="SUPFAM" id="SSF140931">
    <property type="entry name" value="Fic-like"/>
    <property type="match status" value="1"/>
</dbReference>
<dbReference type="EMBL" id="DRHY01000057">
    <property type="protein sequence ID" value="HEC73233.1"/>
    <property type="molecule type" value="Genomic_DNA"/>
</dbReference>
<gene>
    <name evidence="1" type="ORF">ENI26_02545</name>
</gene>
<evidence type="ECO:0008006" key="2">
    <source>
        <dbReference type="Google" id="ProtNLM"/>
    </source>
</evidence>
<dbReference type="AlphaFoldDB" id="A0A7C2AA18"/>
<organism evidence="1">
    <name type="scientific">Methylophaga aminisulfidivorans</name>
    <dbReference type="NCBI Taxonomy" id="230105"/>
    <lineage>
        <taxon>Bacteria</taxon>
        <taxon>Pseudomonadati</taxon>
        <taxon>Pseudomonadota</taxon>
        <taxon>Gammaproteobacteria</taxon>
        <taxon>Thiotrichales</taxon>
        <taxon>Piscirickettsiaceae</taxon>
        <taxon>Methylophaga</taxon>
    </lineage>
</organism>
<reference evidence="1" key="1">
    <citation type="journal article" date="2020" name="mSystems">
        <title>Genome- and Community-Level Interaction Insights into Carbon Utilization and Element Cycling Functions of Hydrothermarchaeota in Hydrothermal Sediment.</title>
        <authorList>
            <person name="Zhou Z."/>
            <person name="Liu Y."/>
            <person name="Xu W."/>
            <person name="Pan J."/>
            <person name="Luo Z.H."/>
            <person name="Li M."/>
        </authorList>
    </citation>
    <scope>NUCLEOTIDE SEQUENCE [LARGE SCALE GENOMIC DNA]</scope>
    <source>
        <strain evidence="1">HyVt-380</strain>
    </source>
</reference>
<accession>A0A7C2AA18</accession>
<dbReference type="Gene3D" id="1.10.3290.10">
    <property type="entry name" value="Fido-like domain"/>
    <property type="match status" value="1"/>
</dbReference>
<protein>
    <recommendedName>
        <fullName evidence="2">Fido domain-containing protein</fullName>
    </recommendedName>
</protein>
<evidence type="ECO:0000313" key="1">
    <source>
        <dbReference type="EMBL" id="HEC73233.1"/>
    </source>
</evidence>